<keyword evidence="9" id="KW-1185">Reference proteome</keyword>
<dbReference type="InterPro" id="IPR039425">
    <property type="entry name" value="RNA_pol_sigma-70-like"/>
</dbReference>
<dbReference type="PANTHER" id="PTHR43133:SF52">
    <property type="entry name" value="ECF RNA POLYMERASE SIGMA FACTOR SIGL"/>
    <property type="match status" value="1"/>
</dbReference>
<dbReference type="NCBIfam" id="TIGR02937">
    <property type="entry name" value="sigma70-ECF"/>
    <property type="match status" value="1"/>
</dbReference>
<keyword evidence="3" id="KW-0731">Sigma factor</keyword>
<dbReference type="CDD" id="cd06171">
    <property type="entry name" value="Sigma70_r4"/>
    <property type="match status" value="1"/>
</dbReference>
<dbReference type="Proteomes" id="UP001498238">
    <property type="component" value="Unassembled WGS sequence"/>
</dbReference>
<evidence type="ECO:0000259" key="7">
    <source>
        <dbReference type="Pfam" id="PF04545"/>
    </source>
</evidence>
<evidence type="ECO:0000313" key="9">
    <source>
        <dbReference type="Proteomes" id="UP001498238"/>
    </source>
</evidence>
<reference evidence="8 9" key="1">
    <citation type="submission" date="2024-01" db="EMBL/GenBank/DDBJ databases">
        <title>Characterization of antibiotic resistant novel bacterial strains and their environmental applications.</title>
        <authorList>
            <person name="Manzoor S."/>
            <person name="Abbas S."/>
            <person name="Arshad M."/>
            <person name="Ahmed I."/>
        </authorList>
    </citation>
    <scope>NUCLEOTIDE SEQUENCE [LARGE SCALE GENOMIC DNA]</scope>
    <source>
        <strain evidence="8 9">NCCP-602</strain>
    </source>
</reference>
<dbReference type="NCBIfam" id="NF007227">
    <property type="entry name" value="PRK09645.1"/>
    <property type="match status" value="1"/>
</dbReference>
<feature type="domain" description="RNA polymerase sigma-70 region 2" evidence="6">
    <location>
        <begin position="15"/>
        <end position="79"/>
    </location>
</feature>
<evidence type="ECO:0000256" key="4">
    <source>
        <dbReference type="ARBA" id="ARBA00023125"/>
    </source>
</evidence>
<sequence length="169" mass="18851">MIRGRRAEALKDVHDQHAAPLWRYAMSLTGDAAEADDVVQETLLRAWKTTRILTEPPEQVGGWLFTVARNIVIDKSRSAPRRRESPGSELPDEPVSDRVDEVLDAMMIHEALAALSQAHRVVIVGAYYRGRTVADLSEELGVAEGTVKSRLHYGMRALRLALKERGVSR</sequence>
<evidence type="ECO:0000256" key="2">
    <source>
        <dbReference type="ARBA" id="ARBA00023015"/>
    </source>
</evidence>
<comment type="caution">
    <text evidence="8">The sequence shown here is derived from an EMBL/GenBank/DDBJ whole genome shotgun (WGS) entry which is preliminary data.</text>
</comment>
<evidence type="ECO:0000256" key="5">
    <source>
        <dbReference type="ARBA" id="ARBA00023163"/>
    </source>
</evidence>
<dbReference type="PANTHER" id="PTHR43133">
    <property type="entry name" value="RNA POLYMERASE ECF-TYPE SIGMA FACTO"/>
    <property type="match status" value="1"/>
</dbReference>
<gene>
    <name evidence="8" type="primary">sigL</name>
    <name evidence="8" type="ORF">NCCP602_33330</name>
</gene>
<dbReference type="SUPFAM" id="SSF88946">
    <property type="entry name" value="Sigma2 domain of RNA polymerase sigma factors"/>
    <property type="match status" value="1"/>
</dbReference>
<dbReference type="EMBL" id="BAAAAF010000024">
    <property type="protein sequence ID" value="GAA0037371.1"/>
    <property type="molecule type" value="Genomic_DNA"/>
</dbReference>
<keyword evidence="4" id="KW-0238">DNA-binding</keyword>
<dbReference type="SUPFAM" id="SSF88659">
    <property type="entry name" value="Sigma3 and sigma4 domains of RNA polymerase sigma factors"/>
    <property type="match status" value="1"/>
</dbReference>
<dbReference type="InterPro" id="IPR013324">
    <property type="entry name" value="RNA_pol_sigma_r3/r4-like"/>
</dbReference>
<dbReference type="InterPro" id="IPR036388">
    <property type="entry name" value="WH-like_DNA-bd_sf"/>
</dbReference>
<dbReference type="InterPro" id="IPR007627">
    <property type="entry name" value="RNA_pol_sigma70_r2"/>
</dbReference>
<keyword evidence="2" id="KW-0805">Transcription regulation</keyword>
<organism evidence="8 9">
    <name type="scientific">Brevibacterium metallidurans</name>
    <dbReference type="NCBI Taxonomy" id="1482676"/>
    <lineage>
        <taxon>Bacteria</taxon>
        <taxon>Bacillati</taxon>
        <taxon>Actinomycetota</taxon>
        <taxon>Actinomycetes</taxon>
        <taxon>Micrococcales</taxon>
        <taxon>Brevibacteriaceae</taxon>
        <taxon>Brevibacterium</taxon>
    </lineage>
</organism>
<evidence type="ECO:0000259" key="6">
    <source>
        <dbReference type="Pfam" id="PF04542"/>
    </source>
</evidence>
<evidence type="ECO:0000313" key="8">
    <source>
        <dbReference type="EMBL" id="GAA0037371.1"/>
    </source>
</evidence>
<dbReference type="Gene3D" id="1.10.1740.10">
    <property type="match status" value="1"/>
</dbReference>
<evidence type="ECO:0000256" key="1">
    <source>
        <dbReference type="ARBA" id="ARBA00010641"/>
    </source>
</evidence>
<protein>
    <submittedName>
        <fullName evidence="8">Sigma-70 family RNA polymerase sigma factor SigL</fullName>
    </submittedName>
</protein>
<proteinExistence type="inferred from homology"/>
<dbReference type="RefSeq" id="WP_339393992.1">
    <property type="nucleotide sequence ID" value="NZ_BAAAAF010000024.1"/>
</dbReference>
<dbReference type="Pfam" id="PF04545">
    <property type="entry name" value="Sigma70_r4"/>
    <property type="match status" value="1"/>
</dbReference>
<keyword evidence="5" id="KW-0804">Transcription</keyword>
<feature type="domain" description="RNA polymerase sigma-70 region 4" evidence="7">
    <location>
        <begin position="111"/>
        <end position="159"/>
    </location>
</feature>
<accession>A0ABN0ST11</accession>
<name>A0ABN0ST11_9MICO</name>
<dbReference type="InterPro" id="IPR013325">
    <property type="entry name" value="RNA_pol_sigma_r2"/>
</dbReference>
<dbReference type="InterPro" id="IPR014284">
    <property type="entry name" value="RNA_pol_sigma-70_dom"/>
</dbReference>
<dbReference type="Pfam" id="PF04542">
    <property type="entry name" value="Sigma70_r2"/>
    <property type="match status" value="1"/>
</dbReference>
<dbReference type="InterPro" id="IPR007630">
    <property type="entry name" value="RNA_pol_sigma70_r4"/>
</dbReference>
<evidence type="ECO:0000256" key="3">
    <source>
        <dbReference type="ARBA" id="ARBA00023082"/>
    </source>
</evidence>
<comment type="similarity">
    <text evidence="1">Belongs to the sigma-70 factor family. ECF subfamily.</text>
</comment>
<dbReference type="Gene3D" id="1.10.10.10">
    <property type="entry name" value="Winged helix-like DNA-binding domain superfamily/Winged helix DNA-binding domain"/>
    <property type="match status" value="1"/>
</dbReference>